<organism evidence="1">
    <name type="scientific">Timema tahoe</name>
    <dbReference type="NCBI Taxonomy" id="61484"/>
    <lineage>
        <taxon>Eukaryota</taxon>
        <taxon>Metazoa</taxon>
        <taxon>Ecdysozoa</taxon>
        <taxon>Arthropoda</taxon>
        <taxon>Hexapoda</taxon>
        <taxon>Insecta</taxon>
        <taxon>Pterygota</taxon>
        <taxon>Neoptera</taxon>
        <taxon>Polyneoptera</taxon>
        <taxon>Phasmatodea</taxon>
        <taxon>Timematodea</taxon>
        <taxon>Timematoidea</taxon>
        <taxon>Timematidae</taxon>
        <taxon>Timema</taxon>
    </lineage>
</organism>
<sequence length="166" mass="17809">MKRARAESASRPRTSGRCLTHEHRGVVKMGYTYTQTDGISKISFKGSGDHETLTSINISATCGENTLQLGCLFSTGEDAPSHLESLSLTNNHATPGGRVFKTIHPTEIRTSISPSSAVELNTTSTLANYATEAGYQLIKKQGGSIITNMPEYLNDCNAKLSTNVGK</sequence>
<gene>
    <name evidence="1" type="ORF">TTEB3V08_LOCUS10276</name>
</gene>
<proteinExistence type="predicted"/>
<accession>A0A7R9IQ51</accession>
<name>A0A7R9IQ51_9NEOP</name>
<protein>
    <submittedName>
        <fullName evidence="1">Uncharacterized protein</fullName>
    </submittedName>
</protein>
<reference evidence="1" key="1">
    <citation type="submission" date="2020-11" db="EMBL/GenBank/DDBJ databases">
        <authorList>
            <person name="Tran Van P."/>
        </authorList>
    </citation>
    <scope>NUCLEOTIDE SEQUENCE</scope>
</reference>
<dbReference type="EMBL" id="OE005992">
    <property type="protein sequence ID" value="CAD7462383.1"/>
    <property type="molecule type" value="Genomic_DNA"/>
</dbReference>
<evidence type="ECO:0000313" key="1">
    <source>
        <dbReference type="EMBL" id="CAD7462383.1"/>
    </source>
</evidence>
<dbReference type="AlphaFoldDB" id="A0A7R9IQ51"/>